<sequence length="650" mass="70352">MTDDTESAAGAAETGGAGGSQTNASKTRHKRTRTGCLKCRIRRRKCDEGKPRCQRCIDGNFDCQYGPRLTFLNKNALTVSPSPRATEATTPKYSRLQFVSPGAAKQGAKEAPGSPQSQKAHDVAVTGTAAAPSPPLTAHAHTPTVMTFQANLQPPEPPTPKPLPVEPSIAQNHHPPPAHWRAQSLGHESLSSPVRNLDITGKVPGTSPNNDAAYETALNVLLSLGSEGATGMGQSPGHNSGPFAIGADGMGMSPKDLMSVSPNSTRERRDSSVARAPASASISQDRLLQLLRHFRYQVAPWLDLCDMSQTFGLYVPRLAIESEAVLHALLAVSAIAQQGDLRATPNDMEYLKSLAETGPMKQNGVNNINDGDLAHLTLSTACRFISNIPNGWHELPVISDTFWSMALADAGPKTITILSVLIRLELAAALVTGAPISVPEQLNYNPLSQQWNNSSAVAETIFQYTIEPLLLCAKVVNFCAGSFPPQTPDLGVPLTPVHRWTMLSDALGVWYTNRAQEFRPMVEIDGGGDDNLFHIILFTNGAAVFANQLYHTAMLLLLQNKPRTLQAAGKKSSSMSPLWHAQRVCGIALNNDRRDSWDLCLVASLYLAAQRMTYEPQQRAILECLERVKSLTGWDVDGFSSKVREDWGFM</sequence>
<accession>A0ACC3ZGX1</accession>
<dbReference type="EMBL" id="VUJX02000001">
    <property type="protein sequence ID" value="KAL0943376.1"/>
    <property type="molecule type" value="Genomic_DNA"/>
</dbReference>
<comment type="caution">
    <text evidence="1">The sequence shown here is derived from an EMBL/GenBank/DDBJ whole genome shotgun (WGS) entry which is preliminary data.</text>
</comment>
<evidence type="ECO:0000313" key="1">
    <source>
        <dbReference type="EMBL" id="KAL0943376.1"/>
    </source>
</evidence>
<reference evidence="1 2" key="1">
    <citation type="journal article" date="2020" name="Phytopathology">
        <title>Genome Sequence Resources of Colletotrichum truncatum, C. plurivorum, C. musicola, and C. sojae: Four Species Pathogenic to Soybean (Glycine max).</title>
        <authorList>
            <person name="Rogerio F."/>
            <person name="Boufleur T.R."/>
            <person name="Ciampi-Guillardi M."/>
            <person name="Sukno S.A."/>
            <person name="Thon M.R."/>
            <person name="Massola Junior N.S."/>
            <person name="Baroncelli R."/>
        </authorList>
    </citation>
    <scope>NUCLEOTIDE SEQUENCE [LARGE SCALE GENOMIC DNA]</scope>
    <source>
        <strain evidence="1 2">CMES1059</strain>
    </source>
</reference>
<protein>
    <submittedName>
        <fullName evidence="1">C6 zinc finger domain-containing protein</fullName>
    </submittedName>
</protein>
<keyword evidence="2" id="KW-1185">Reference proteome</keyword>
<proteinExistence type="predicted"/>
<gene>
    <name evidence="1" type="ORF">CTRU02_201262</name>
</gene>
<name>A0ACC3ZGX1_COLTU</name>
<dbReference type="Proteomes" id="UP000805649">
    <property type="component" value="Unassembled WGS sequence"/>
</dbReference>
<evidence type="ECO:0000313" key="2">
    <source>
        <dbReference type="Proteomes" id="UP000805649"/>
    </source>
</evidence>
<organism evidence="1 2">
    <name type="scientific">Colletotrichum truncatum</name>
    <name type="common">Anthracnose fungus</name>
    <name type="synonym">Colletotrichum capsici</name>
    <dbReference type="NCBI Taxonomy" id="5467"/>
    <lineage>
        <taxon>Eukaryota</taxon>
        <taxon>Fungi</taxon>
        <taxon>Dikarya</taxon>
        <taxon>Ascomycota</taxon>
        <taxon>Pezizomycotina</taxon>
        <taxon>Sordariomycetes</taxon>
        <taxon>Hypocreomycetidae</taxon>
        <taxon>Glomerellales</taxon>
        <taxon>Glomerellaceae</taxon>
        <taxon>Colletotrichum</taxon>
        <taxon>Colletotrichum truncatum species complex</taxon>
    </lineage>
</organism>